<reference evidence="3 4" key="1">
    <citation type="submission" date="2018-07" db="EMBL/GenBank/DDBJ databases">
        <title>Whole Genome Shotgun Sequence of Streptomyces spongiicola strain 531S.</title>
        <authorList>
            <person name="Dohra H."/>
            <person name="Kodani S."/>
        </authorList>
    </citation>
    <scope>NUCLEOTIDE SEQUENCE [LARGE SCALE GENOMIC DNA]</scope>
    <source>
        <strain evidence="3 4">531S</strain>
    </source>
</reference>
<dbReference type="AlphaFoldDB" id="A0A388T4M1"/>
<evidence type="ECO:0000256" key="1">
    <source>
        <dbReference type="ARBA" id="ARBA00023125"/>
    </source>
</evidence>
<proteinExistence type="predicted"/>
<dbReference type="CDD" id="cd00592">
    <property type="entry name" value="HTH_MerR-like"/>
    <property type="match status" value="1"/>
</dbReference>
<dbReference type="InterPro" id="IPR000551">
    <property type="entry name" value="MerR-type_HTH_dom"/>
</dbReference>
<dbReference type="PANTHER" id="PTHR30204:SF93">
    <property type="entry name" value="HTH MERR-TYPE DOMAIN-CONTAINING PROTEIN"/>
    <property type="match status" value="1"/>
</dbReference>
<keyword evidence="1 3" id="KW-0238">DNA-binding</keyword>
<dbReference type="GO" id="GO:0003677">
    <property type="term" value="F:DNA binding"/>
    <property type="evidence" value="ECO:0007669"/>
    <property type="project" value="UniProtKB-KW"/>
</dbReference>
<dbReference type="Gene3D" id="1.10.1660.10">
    <property type="match status" value="1"/>
</dbReference>
<dbReference type="InterPro" id="IPR047057">
    <property type="entry name" value="MerR_fam"/>
</dbReference>
<evidence type="ECO:0000259" key="2">
    <source>
        <dbReference type="PROSITE" id="PS50937"/>
    </source>
</evidence>
<dbReference type="SUPFAM" id="SSF46955">
    <property type="entry name" value="Putative DNA-binding domain"/>
    <property type="match status" value="1"/>
</dbReference>
<dbReference type="PROSITE" id="PS50937">
    <property type="entry name" value="HTH_MERR_2"/>
    <property type="match status" value="1"/>
</dbReference>
<evidence type="ECO:0000313" key="3">
    <source>
        <dbReference type="EMBL" id="GBQ03897.1"/>
    </source>
</evidence>
<dbReference type="InterPro" id="IPR009061">
    <property type="entry name" value="DNA-bd_dom_put_sf"/>
</dbReference>
<dbReference type="RefSeq" id="WP_116428941.1">
    <property type="nucleotide sequence ID" value="NZ_BGZL01000024.1"/>
</dbReference>
<feature type="domain" description="HTH merR-type" evidence="2">
    <location>
        <begin position="1"/>
        <end position="69"/>
    </location>
</feature>
<sequence>MRIGEIAALVGVTPRAVRHYHHQGLLPEPVRRANGYRDYSVRDAVLLARIRRLTELGLGLDEVGDVLADDEGRELVEVLAELDDDLARQQELLAERRARLGAVLEQARSGRLPAEGPVSPELAALFGSLAGEAAGRPESATAAKEREVLALLDTVVPAGDRDRLLGAMRRIAEAPGAVERVYEVYGLFDALADVDADARDPRVEAAARALAGCVPDEVVAGLGEKDTSAGEGGSPFVDAFFAEFHPAQAEAVRRALRLVAERSR</sequence>
<protein>
    <submittedName>
        <fullName evidence="3">MerR family DNA-binding transcriptional regulator</fullName>
    </submittedName>
</protein>
<organism evidence="3 4">
    <name type="scientific">Streptomyces spongiicola</name>
    <dbReference type="NCBI Taxonomy" id="1690221"/>
    <lineage>
        <taxon>Bacteria</taxon>
        <taxon>Bacillati</taxon>
        <taxon>Actinomycetota</taxon>
        <taxon>Actinomycetes</taxon>
        <taxon>Kitasatosporales</taxon>
        <taxon>Streptomycetaceae</taxon>
        <taxon>Streptomyces</taxon>
    </lineage>
</organism>
<dbReference type="PANTHER" id="PTHR30204">
    <property type="entry name" value="REDOX-CYCLING DRUG-SENSING TRANSCRIPTIONAL ACTIVATOR SOXR"/>
    <property type="match status" value="1"/>
</dbReference>
<dbReference type="Proteomes" id="UP000265354">
    <property type="component" value="Unassembled WGS sequence"/>
</dbReference>
<dbReference type="EMBL" id="BGZL01000024">
    <property type="protein sequence ID" value="GBQ03897.1"/>
    <property type="molecule type" value="Genomic_DNA"/>
</dbReference>
<dbReference type="Pfam" id="PF13411">
    <property type="entry name" value="MerR_1"/>
    <property type="match status" value="1"/>
</dbReference>
<name>A0A388T4M1_9ACTN</name>
<dbReference type="GO" id="GO:0003700">
    <property type="term" value="F:DNA-binding transcription factor activity"/>
    <property type="evidence" value="ECO:0007669"/>
    <property type="project" value="InterPro"/>
</dbReference>
<evidence type="ECO:0000313" key="4">
    <source>
        <dbReference type="Proteomes" id="UP000265354"/>
    </source>
</evidence>
<dbReference type="SMART" id="SM00422">
    <property type="entry name" value="HTH_MERR"/>
    <property type="match status" value="1"/>
</dbReference>
<accession>A0A388T4M1</accession>
<comment type="caution">
    <text evidence="3">The sequence shown here is derived from an EMBL/GenBank/DDBJ whole genome shotgun (WGS) entry which is preliminary data.</text>
</comment>
<gene>
    <name evidence="3" type="ORF">SSP531S_53760</name>
</gene>